<dbReference type="STRING" id="35128.B8C7G8"/>
<reference evidence="6 7" key="1">
    <citation type="journal article" date="2004" name="Science">
        <title>The genome of the diatom Thalassiosira pseudonana: ecology, evolution, and metabolism.</title>
        <authorList>
            <person name="Armbrust E.V."/>
            <person name="Berges J.A."/>
            <person name="Bowler C."/>
            <person name="Green B.R."/>
            <person name="Martinez D."/>
            <person name="Putnam N.H."/>
            <person name="Zhou S."/>
            <person name="Allen A.E."/>
            <person name="Apt K.E."/>
            <person name="Bechner M."/>
            <person name="Brzezinski M.A."/>
            <person name="Chaal B.K."/>
            <person name="Chiovitti A."/>
            <person name="Davis A.K."/>
            <person name="Demarest M.S."/>
            <person name="Detter J.C."/>
            <person name="Glavina T."/>
            <person name="Goodstein D."/>
            <person name="Hadi M.Z."/>
            <person name="Hellsten U."/>
            <person name="Hildebrand M."/>
            <person name="Jenkins B.D."/>
            <person name="Jurka J."/>
            <person name="Kapitonov V.V."/>
            <person name="Kroger N."/>
            <person name="Lau W.W."/>
            <person name="Lane T.W."/>
            <person name="Larimer F.W."/>
            <person name="Lippmeier J.C."/>
            <person name="Lucas S."/>
            <person name="Medina M."/>
            <person name="Montsant A."/>
            <person name="Obornik M."/>
            <person name="Parker M.S."/>
            <person name="Palenik B."/>
            <person name="Pazour G.J."/>
            <person name="Richardson P.M."/>
            <person name="Rynearson T.A."/>
            <person name="Saito M.A."/>
            <person name="Schwartz D.C."/>
            <person name="Thamatrakoln K."/>
            <person name="Valentin K."/>
            <person name="Vardi A."/>
            <person name="Wilkerson F.P."/>
            <person name="Rokhsar D.S."/>
        </authorList>
    </citation>
    <scope>NUCLEOTIDE SEQUENCE [LARGE SCALE GENOMIC DNA]</scope>
    <source>
        <strain evidence="6 7">CCMP1335</strain>
    </source>
</reference>
<evidence type="ECO:0000313" key="7">
    <source>
        <dbReference type="Proteomes" id="UP000001449"/>
    </source>
</evidence>
<keyword evidence="3 4" id="KW-0443">Lipid metabolism</keyword>
<dbReference type="Pfam" id="PF11815">
    <property type="entry name" value="DUF3336"/>
    <property type="match status" value="1"/>
</dbReference>
<dbReference type="InterPro" id="IPR016035">
    <property type="entry name" value="Acyl_Trfase/lysoPLipase"/>
</dbReference>
<dbReference type="RefSeq" id="XP_002291888.1">
    <property type="nucleotide sequence ID" value="XM_002291852.1"/>
</dbReference>
<evidence type="ECO:0000256" key="2">
    <source>
        <dbReference type="ARBA" id="ARBA00022963"/>
    </source>
</evidence>
<dbReference type="InterPro" id="IPR050301">
    <property type="entry name" value="NTE"/>
</dbReference>
<dbReference type="InParanoid" id="B8C7G8"/>
<dbReference type="OMA" id="SIVPWPH"/>
<dbReference type="InterPro" id="IPR021771">
    <property type="entry name" value="Triacylglycerol_lipase_N"/>
</dbReference>
<dbReference type="eggNOG" id="KOG2214">
    <property type="taxonomic scope" value="Eukaryota"/>
</dbReference>
<sequence>MKVDMDSTEFEAMIRRLLEDAANTMIANLPELKRLLFEALDVVFIPKQIASQFILAVALESSMVTVNQLFHILRLLSASISTHSRLIRQLHSQQRISDSQDEWMDLAEQIDNIQGNDVWRTEKTCALYESERIQARIDELVHLMRRRDIFDLMFTLRGGIGRNHFGLLHEGLFSRAMAGSKLLIETYHNVVCAALDFVCDAPVAPNDDPIPNDSRLAFFNETRHSYGRTAFLCSGGAALGFYHVGVVKALMENGLMPRVLGGSSAGSVVTAIVATRTDEEYGGFKRAFQLFFPLTLRNMTSVVYDLLTGFKRPKDILKSDTRHLEACLRANIGDFTFQEAFDRTGRILNITVSPQSRSDPPRLLNYLTSPHVLIWSAALASSSLPGVFEANRLMVKDADGTERYETTSGSTMHFQDGSMEADLPMQQLSEMFNINHFIVSQANPHAVMF</sequence>
<dbReference type="PANTHER" id="PTHR14226">
    <property type="entry name" value="NEUROPATHY TARGET ESTERASE/SWISS CHEESE D.MELANOGASTER"/>
    <property type="match status" value="1"/>
</dbReference>
<dbReference type="PANTHER" id="PTHR14226:SF10">
    <property type="entry name" value="TRIACYLGLYCEROL LIPASE 4-RELATED"/>
    <property type="match status" value="1"/>
</dbReference>
<evidence type="ECO:0000313" key="6">
    <source>
        <dbReference type="EMBL" id="EED90739.1"/>
    </source>
</evidence>
<organism evidence="6 7">
    <name type="scientific">Thalassiosira pseudonana</name>
    <name type="common">Marine diatom</name>
    <name type="synonym">Cyclotella nana</name>
    <dbReference type="NCBI Taxonomy" id="35128"/>
    <lineage>
        <taxon>Eukaryota</taxon>
        <taxon>Sar</taxon>
        <taxon>Stramenopiles</taxon>
        <taxon>Ochrophyta</taxon>
        <taxon>Bacillariophyta</taxon>
        <taxon>Coscinodiscophyceae</taxon>
        <taxon>Thalassiosirophycidae</taxon>
        <taxon>Thalassiosirales</taxon>
        <taxon>Thalassiosiraceae</taxon>
        <taxon>Thalassiosira</taxon>
    </lineage>
</organism>
<gene>
    <name evidence="6" type="ORF">THAPSDRAFT_41637</name>
</gene>
<dbReference type="PROSITE" id="PS51635">
    <property type="entry name" value="PNPLA"/>
    <property type="match status" value="1"/>
</dbReference>
<dbReference type="SUPFAM" id="SSF52151">
    <property type="entry name" value="FabD/lysophospholipase-like"/>
    <property type="match status" value="1"/>
</dbReference>
<dbReference type="GO" id="GO:0004806">
    <property type="term" value="F:triacylglycerol lipase activity"/>
    <property type="evidence" value="ECO:0007669"/>
    <property type="project" value="InterPro"/>
</dbReference>
<feature type="non-terminal residue" evidence="6">
    <location>
        <position position="449"/>
    </location>
</feature>
<dbReference type="HOGENOM" id="CLU_009031_5_1_1"/>
<evidence type="ECO:0000256" key="3">
    <source>
        <dbReference type="ARBA" id="ARBA00023098"/>
    </source>
</evidence>
<reference evidence="6 7" key="2">
    <citation type="journal article" date="2008" name="Nature">
        <title>The Phaeodactylum genome reveals the evolutionary history of diatom genomes.</title>
        <authorList>
            <person name="Bowler C."/>
            <person name="Allen A.E."/>
            <person name="Badger J.H."/>
            <person name="Grimwood J."/>
            <person name="Jabbari K."/>
            <person name="Kuo A."/>
            <person name="Maheswari U."/>
            <person name="Martens C."/>
            <person name="Maumus F."/>
            <person name="Otillar R.P."/>
            <person name="Rayko E."/>
            <person name="Salamov A."/>
            <person name="Vandepoele K."/>
            <person name="Beszteri B."/>
            <person name="Gruber A."/>
            <person name="Heijde M."/>
            <person name="Katinka M."/>
            <person name="Mock T."/>
            <person name="Valentin K."/>
            <person name="Verret F."/>
            <person name="Berges J.A."/>
            <person name="Brownlee C."/>
            <person name="Cadoret J.P."/>
            <person name="Chiovitti A."/>
            <person name="Choi C.J."/>
            <person name="Coesel S."/>
            <person name="De Martino A."/>
            <person name="Detter J.C."/>
            <person name="Durkin C."/>
            <person name="Falciatore A."/>
            <person name="Fournet J."/>
            <person name="Haruta M."/>
            <person name="Huysman M.J."/>
            <person name="Jenkins B.D."/>
            <person name="Jiroutova K."/>
            <person name="Jorgensen R.E."/>
            <person name="Joubert Y."/>
            <person name="Kaplan A."/>
            <person name="Kroger N."/>
            <person name="Kroth P.G."/>
            <person name="La Roche J."/>
            <person name="Lindquist E."/>
            <person name="Lommer M."/>
            <person name="Martin-Jezequel V."/>
            <person name="Lopez P.J."/>
            <person name="Lucas S."/>
            <person name="Mangogna M."/>
            <person name="McGinnis K."/>
            <person name="Medlin L.K."/>
            <person name="Montsant A."/>
            <person name="Oudot-Le Secq M.P."/>
            <person name="Napoli C."/>
            <person name="Obornik M."/>
            <person name="Parker M.S."/>
            <person name="Petit J.L."/>
            <person name="Porcel B.M."/>
            <person name="Poulsen N."/>
            <person name="Robison M."/>
            <person name="Rychlewski L."/>
            <person name="Rynearson T.A."/>
            <person name="Schmutz J."/>
            <person name="Shapiro H."/>
            <person name="Siaut M."/>
            <person name="Stanley M."/>
            <person name="Sussman M.R."/>
            <person name="Taylor A.R."/>
            <person name="Vardi A."/>
            <person name="von Dassow P."/>
            <person name="Vyverman W."/>
            <person name="Willis A."/>
            <person name="Wyrwicz L.S."/>
            <person name="Rokhsar D.S."/>
            <person name="Weissenbach J."/>
            <person name="Armbrust E.V."/>
            <person name="Green B.R."/>
            <person name="Van de Peer Y."/>
            <person name="Grigoriev I.V."/>
        </authorList>
    </citation>
    <scope>NUCLEOTIDE SEQUENCE [LARGE SCALE GENOMIC DNA]</scope>
    <source>
        <strain evidence="6 7">CCMP1335</strain>
    </source>
</reference>
<dbReference type="EMBL" id="CM000644">
    <property type="protein sequence ID" value="EED90739.1"/>
    <property type="molecule type" value="Genomic_DNA"/>
</dbReference>
<feature type="short sequence motif" description="GXSXG" evidence="4">
    <location>
        <begin position="262"/>
        <end position="266"/>
    </location>
</feature>
<comment type="caution">
    <text evidence="4">Lacks conserved residue(s) required for the propagation of feature annotation.</text>
</comment>
<keyword evidence="1 4" id="KW-0378">Hydrolase</keyword>
<evidence type="ECO:0000256" key="4">
    <source>
        <dbReference type="PROSITE-ProRule" id="PRU01161"/>
    </source>
</evidence>
<dbReference type="Gene3D" id="3.40.1090.10">
    <property type="entry name" value="Cytosolic phospholipase A2 catalytic domain"/>
    <property type="match status" value="2"/>
</dbReference>
<evidence type="ECO:0000256" key="1">
    <source>
        <dbReference type="ARBA" id="ARBA00022801"/>
    </source>
</evidence>
<proteinExistence type="predicted"/>
<dbReference type="GeneID" id="7452357"/>
<keyword evidence="2 4" id="KW-0442">Lipid degradation</keyword>
<feature type="active site" description="Proton acceptor" evidence="4">
    <location>
        <position position="416"/>
    </location>
</feature>
<dbReference type="Pfam" id="PF01734">
    <property type="entry name" value="Patatin"/>
    <property type="match status" value="1"/>
</dbReference>
<feature type="active site" description="Nucleophile" evidence="4">
    <location>
        <position position="264"/>
    </location>
</feature>
<keyword evidence="7" id="KW-1185">Reference proteome</keyword>
<dbReference type="Proteomes" id="UP000001449">
    <property type="component" value="Chromosome 8"/>
</dbReference>
<dbReference type="PaxDb" id="35128-Thaps41637"/>
<dbReference type="AlphaFoldDB" id="B8C7G8"/>
<protein>
    <recommendedName>
        <fullName evidence="5">PNPLA domain-containing protein</fullName>
    </recommendedName>
</protein>
<name>B8C7G8_THAPS</name>
<dbReference type="KEGG" id="tps:THAPSDRAFT_41637"/>
<feature type="domain" description="PNPLA" evidence="5">
    <location>
        <begin position="231"/>
        <end position="429"/>
    </location>
</feature>
<accession>B8C7G8</accession>
<evidence type="ECO:0000259" key="5">
    <source>
        <dbReference type="PROSITE" id="PS51635"/>
    </source>
</evidence>
<dbReference type="GO" id="GO:0016042">
    <property type="term" value="P:lipid catabolic process"/>
    <property type="evidence" value="ECO:0007669"/>
    <property type="project" value="UniProtKB-UniRule"/>
</dbReference>
<dbReference type="InterPro" id="IPR002641">
    <property type="entry name" value="PNPLA_dom"/>
</dbReference>